<reference evidence="1 2" key="1">
    <citation type="journal article" date="2016" name="Mol. Biol. Evol.">
        <title>Comparative Genomics of Early-Diverging Mushroom-Forming Fungi Provides Insights into the Origins of Lignocellulose Decay Capabilities.</title>
        <authorList>
            <person name="Nagy L.G."/>
            <person name="Riley R."/>
            <person name="Tritt A."/>
            <person name="Adam C."/>
            <person name="Daum C."/>
            <person name="Floudas D."/>
            <person name="Sun H."/>
            <person name="Yadav J.S."/>
            <person name="Pangilinan J."/>
            <person name="Larsson K.H."/>
            <person name="Matsuura K."/>
            <person name="Barry K."/>
            <person name="Labutti K."/>
            <person name="Kuo R."/>
            <person name="Ohm R.A."/>
            <person name="Bhattacharya S.S."/>
            <person name="Shirouzu T."/>
            <person name="Yoshinaga Y."/>
            <person name="Martin F.M."/>
            <person name="Grigoriev I.V."/>
            <person name="Hibbett D.S."/>
        </authorList>
    </citation>
    <scope>NUCLEOTIDE SEQUENCE [LARGE SCALE GENOMIC DNA]</scope>
    <source>
        <strain evidence="1 2">L-15889</strain>
    </source>
</reference>
<dbReference type="AlphaFoldDB" id="A0A165L465"/>
<sequence length="141" mass="15512">MPVTHVFLVAFAKIHATSQSRHCICVARLLLNIIRSAGSRSAMHQRRRCKFRLSNLAFVLSVPACFPQTLPEDCLRPSGSSEAQIVPPMCMAASALDSKFAVVSVQNHACHEQVQVRTRLSFVTASWRAVCFSMLGCAPLQ</sequence>
<proteinExistence type="predicted"/>
<accession>A0A165L465</accession>
<dbReference type="Proteomes" id="UP000076727">
    <property type="component" value="Unassembled WGS sequence"/>
</dbReference>
<protein>
    <submittedName>
        <fullName evidence="1">Uncharacterized protein</fullName>
    </submittedName>
</protein>
<keyword evidence="2" id="KW-1185">Reference proteome</keyword>
<dbReference type="EMBL" id="KV429150">
    <property type="protein sequence ID" value="KZT63920.1"/>
    <property type="molecule type" value="Genomic_DNA"/>
</dbReference>
<name>A0A165L465_9APHY</name>
<gene>
    <name evidence="1" type="ORF">DAEQUDRAFT_74143</name>
</gene>
<evidence type="ECO:0000313" key="2">
    <source>
        <dbReference type="Proteomes" id="UP000076727"/>
    </source>
</evidence>
<organism evidence="1 2">
    <name type="scientific">Daedalea quercina L-15889</name>
    <dbReference type="NCBI Taxonomy" id="1314783"/>
    <lineage>
        <taxon>Eukaryota</taxon>
        <taxon>Fungi</taxon>
        <taxon>Dikarya</taxon>
        <taxon>Basidiomycota</taxon>
        <taxon>Agaricomycotina</taxon>
        <taxon>Agaricomycetes</taxon>
        <taxon>Polyporales</taxon>
        <taxon>Fomitopsis</taxon>
    </lineage>
</organism>
<evidence type="ECO:0000313" key="1">
    <source>
        <dbReference type="EMBL" id="KZT63920.1"/>
    </source>
</evidence>